<name>A0A152A0Z1_TIELA</name>
<dbReference type="GO" id="GO:0007165">
    <property type="term" value="P:signal transduction"/>
    <property type="evidence" value="ECO:0007669"/>
    <property type="project" value="InterPro"/>
</dbReference>
<dbReference type="GO" id="GO:0004114">
    <property type="term" value="F:3',5'-cyclic-nucleotide phosphodiesterase activity"/>
    <property type="evidence" value="ECO:0007669"/>
    <property type="project" value="InterPro"/>
</dbReference>
<keyword evidence="1 4" id="KW-0479">Metal-binding</keyword>
<dbReference type="AlphaFoldDB" id="A0A152A0Z1"/>
<dbReference type="OMA" id="CLMDEFA"/>
<protein>
    <submittedName>
        <fullName evidence="6">cAMP phosphodiesterase</fullName>
    </submittedName>
</protein>
<dbReference type="Proteomes" id="UP000076078">
    <property type="component" value="Unassembled WGS sequence"/>
</dbReference>
<organism evidence="6 7">
    <name type="scientific">Tieghemostelium lacteum</name>
    <name type="common">Slime mold</name>
    <name type="synonym">Dictyostelium lacteum</name>
    <dbReference type="NCBI Taxonomy" id="361077"/>
    <lineage>
        <taxon>Eukaryota</taxon>
        <taxon>Amoebozoa</taxon>
        <taxon>Evosea</taxon>
        <taxon>Eumycetozoa</taxon>
        <taxon>Dictyostelia</taxon>
        <taxon>Dictyosteliales</taxon>
        <taxon>Raperosteliaceae</taxon>
        <taxon>Tieghemostelium</taxon>
    </lineage>
</organism>
<evidence type="ECO:0000256" key="2">
    <source>
        <dbReference type="ARBA" id="ARBA00022801"/>
    </source>
</evidence>
<comment type="caution">
    <text evidence="6">The sequence shown here is derived from an EMBL/GenBank/DDBJ whole genome shotgun (WGS) entry which is preliminary data.</text>
</comment>
<keyword evidence="2" id="KW-0378">Hydrolase</keyword>
<evidence type="ECO:0000259" key="5">
    <source>
        <dbReference type="PROSITE" id="PS51845"/>
    </source>
</evidence>
<dbReference type="InParanoid" id="A0A152A0Z1"/>
<dbReference type="SUPFAM" id="SSF109604">
    <property type="entry name" value="HD-domain/PDEase-like"/>
    <property type="match status" value="1"/>
</dbReference>
<feature type="binding site" evidence="4">
    <location>
        <position position="152"/>
    </location>
    <ligand>
        <name>Zn(2+)</name>
        <dbReference type="ChEBI" id="CHEBI:29105"/>
        <label>1</label>
    </ligand>
</feature>
<dbReference type="InterPro" id="IPR003607">
    <property type="entry name" value="HD/PDEase_dom"/>
</dbReference>
<evidence type="ECO:0000313" key="7">
    <source>
        <dbReference type="Proteomes" id="UP000076078"/>
    </source>
</evidence>
<dbReference type="SMART" id="SM00471">
    <property type="entry name" value="HDc"/>
    <property type="match status" value="1"/>
</dbReference>
<dbReference type="EMBL" id="LODT01000020">
    <property type="protein sequence ID" value="KYQ99921.1"/>
    <property type="molecule type" value="Genomic_DNA"/>
</dbReference>
<feature type="domain" description="PDEase" evidence="5">
    <location>
        <begin position="34"/>
        <end position="362"/>
    </location>
</feature>
<sequence>MISIKSTFVNFNHIFQSKKKIKSDPKEINLFSKINNNITNNTKLTMLYEQLIQGLKSWEYNPFVQTEQEIIYKFQSMFLYYDLYNELNINVDRLYEFLIMVKDSYHKNPYHNLIHAFDVTQTLFCYLANMKMDQYFSKFEIFVLLISSLSHDLSHPGVSNNFLIQTSNELAKQYNQISVLENHHISTMYKLLHKSKVISHFTPKQKKLFKYLSSNAIFATDLCNHNSIVERLQSKLNSDQCNIWSSLADKSLLIDVLVHTCDISNVAKPFQVSKEWTMLISNEFIQQAHMEKKIGIPLSYNFDDHDSTNSEEILKKSAVNSVNFINTFCEPLLQLISRAFPETTPVLDYIEINKLNWYEIIE</sequence>
<keyword evidence="7" id="KW-1185">Reference proteome</keyword>
<dbReference type="OrthoDB" id="17741at2759"/>
<evidence type="ECO:0000256" key="3">
    <source>
        <dbReference type="PIRSR" id="PIRSR623088-1"/>
    </source>
</evidence>
<feature type="binding site" evidence="4">
    <location>
        <position position="152"/>
    </location>
    <ligand>
        <name>Zn(2+)</name>
        <dbReference type="ChEBI" id="CHEBI:29105"/>
        <label>2</label>
    </ligand>
</feature>
<feature type="binding site" evidence="4">
    <location>
        <position position="262"/>
    </location>
    <ligand>
        <name>Zn(2+)</name>
        <dbReference type="ChEBI" id="CHEBI:29105"/>
        <label>1</label>
    </ligand>
</feature>
<evidence type="ECO:0000256" key="1">
    <source>
        <dbReference type="ARBA" id="ARBA00022723"/>
    </source>
</evidence>
<feature type="binding site" evidence="4">
    <location>
        <position position="115"/>
    </location>
    <ligand>
        <name>Zn(2+)</name>
        <dbReference type="ChEBI" id="CHEBI:29105"/>
        <label>1</label>
    </ligand>
</feature>
<accession>A0A152A0Z1</accession>
<dbReference type="InterPro" id="IPR023088">
    <property type="entry name" value="PDEase"/>
</dbReference>
<evidence type="ECO:0000313" key="6">
    <source>
        <dbReference type="EMBL" id="KYQ99921.1"/>
    </source>
</evidence>
<reference evidence="6 7" key="1">
    <citation type="submission" date="2015-12" db="EMBL/GenBank/DDBJ databases">
        <title>Dictyostelia acquired genes for synthesis and detection of signals that induce cell-type specialization by lateral gene transfer from prokaryotes.</title>
        <authorList>
            <person name="Gloeckner G."/>
            <person name="Schaap P."/>
        </authorList>
    </citation>
    <scope>NUCLEOTIDE SEQUENCE [LARGE SCALE GENOMIC DNA]</scope>
    <source>
        <strain evidence="6 7">TK</strain>
    </source>
</reference>
<dbReference type="PROSITE" id="PS51845">
    <property type="entry name" value="PDEASE_I_2"/>
    <property type="match status" value="1"/>
</dbReference>
<dbReference type="Gene3D" id="1.10.1300.10">
    <property type="entry name" value="3'5'-cyclic nucleotide phosphodiesterase, catalytic domain"/>
    <property type="match status" value="1"/>
</dbReference>
<dbReference type="PROSITE" id="PS00126">
    <property type="entry name" value="PDEASE_I_1"/>
    <property type="match status" value="1"/>
</dbReference>
<dbReference type="Pfam" id="PF00233">
    <property type="entry name" value="PDEase_I"/>
    <property type="match status" value="1"/>
</dbReference>
<evidence type="ECO:0000256" key="4">
    <source>
        <dbReference type="PIRSR" id="PIRSR623088-3"/>
    </source>
</evidence>
<dbReference type="PRINTS" id="PR00387">
    <property type="entry name" value="PDIESTERASE1"/>
</dbReference>
<proteinExistence type="predicted"/>
<feature type="active site" description="Proton donor" evidence="3">
    <location>
        <position position="111"/>
    </location>
</feature>
<gene>
    <name evidence="6" type="ORF">DLAC_03888</name>
</gene>
<dbReference type="InterPro" id="IPR036971">
    <property type="entry name" value="PDEase_catalytic_dom_sf"/>
</dbReference>
<dbReference type="STRING" id="361077.A0A152A0Z1"/>
<dbReference type="CDD" id="cd00077">
    <property type="entry name" value="HDc"/>
    <property type="match status" value="1"/>
</dbReference>
<dbReference type="InterPro" id="IPR023174">
    <property type="entry name" value="PDEase_CS"/>
</dbReference>
<feature type="binding site" evidence="4">
    <location>
        <position position="151"/>
    </location>
    <ligand>
        <name>Zn(2+)</name>
        <dbReference type="ChEBI" id="CHEBI:29105"/>
        <label>1</label>
    </ligand>
</feature>
<dbReference type="GO" id="GO:0046872">
    <property type="term" value="F:metal ion binding"/>
    <property type="evidence" value="ECO:0007669"/>
    <property type="project" value="UniProtKB-KW"/>
</dbReference>
<dbReference type="InterPro" id="IPR002073">
    <property type="entry name" value="PDEase_catalytic_dom"/>
</dbReference>
<dbReference type="PANTHER" id="PTHR11347">
    <property type="entry name" value="CYCLIC NUCLEOTIDE PHOSPHODIESTERASE"/>
    <property type="match status" value="1"/>
</dbReference>